<evidence type="ECO:0000256" key="1">
    <source>
        <dbReference type="SAM" id="MobiDB-lite"/>
    </source>
</evidence>
<gene>
    <name evidence="3" type="ORF">FHR82_000379</name>
</gene>
<dbReference type="RefSeq" id="WP_184808455.1">
    <property type="nucleotide sequence ID" value="NZ_JACHJQ010000001.1"/>
</dbReference>
<feature type="region of interest" description="Disordered" evidence="1">
    <location>
        <begin position="1"/>
        <end position="57"/>
    </location>
</feature>
<comment type="caution">
    <text evidence="3">The sequence shown here is derived from an EMBL/GenBank/DDBJ whole genome shotgun (WGS) entry which is preliminary data.</text>
</comment>
<dbReference type="AlphaFoldDB" id="A0A7W7VBM7"/>
<protein>
    <submittedName>
        <fullName evidence="3">Uncharacterized protein</fullName>
    </submittedName>
</protein>
<dbReference type="EMBL" id="JACHJQ010000001">
    <property type="protein sequence ID" value="MBB4904169.1"/>
    <property type="molecule type" value="Genomic_DNA"/>
</dbReference>
<keyword evidence="2" id="KW-0812">Transmembrane</keyword>
<keyword evidence="2" id="KW-1133">Transmembrane helix</keyword>
<dbReference type="Proteomes" id="UP000520767">
    <property type="component" value="Unassembled WGS sequence"/>
</dbReference>
<evidence type="ECO:0000313" key="3">
    <source>
        <dbReference type="EMBL" id="MBB4904169.1"/>
    </source>
</evidence>
<keyword evidence="4" id="KW-1185">Reference proteome</keyword>
<evidence type="ECO:0000313" key="4">
    <source>
        <dbReference type="Proteomes" id="UP000520767"/>
    </source>
</evidence>
<keyword evidence="2" id="KW-0472">Membrane</keyword>
<organism evidence="3 4">
    <name type="scientific">Actinophytocola algeriensis</name>
    <dbReference type="NCBI Taxonomy" id="1768010"/>
    <lineage>
        <taxon>Bacteria</taxon>
        <taxon>Bacillati</taxon>
        <taxon>Actinomycetota</taxon>
        <taxon>Actinomycetes</taxon>
        <taxon>Pseudonocardiales</taxon>
        <taxon>Pseudonocardiaceae</taxon>
    </lineage>
</organism>
<evidence type="ECO:0000256" key="2">
    <source>
        <dbReference type="SAM" id="Phobius"/>
    </source>
</evidence>
<feature type="transmembrane region" description="Helical" evidence="2">
    <location>
        <begin position="84"/>
        <end position="102"/>
    </location>
</feature>
<proteinExistence type="predicted"/>
<accession>A0A7W7VBM7</accession>
<reference evidence="3 4" key="1">
    <citation type="submission" date="2020-08" db="EMBL/GenBank/DDBJ databases">
        <title>Genomic Encyclopedia of Type Strains, Phase III (KMG-III): the genomes of soil and plant-associated and newly described type strains.</title>
        <authorList>
            <person name="Whitman W."/>
        </authorList>
    </citation>
    <scope>NUCLEOTIDE SEQUENCE [LARGE SCALE GENOMIC DNA]</scope>
    <source>
        <strain evidence="3 4">CECT 8960</strain>
    </source>
</reference>
<feature type="transmembrane region" description="Helical" evidence="2">
    <location>
        <begin position="59"/>
        <end position="78"/>
    </location>
</feature>
<name>A0A7W7VBM7_9PSEU</name>
<sequence>MDNHARTLARQAEWTPQSGASRPVAFPPHPPLQSGGWYRGADVELPGPGRPPVGASSGMSARAALMLTLIFGLIGVLARSLDDGAFAVVVTVAVLAAPALLLRGRRRSD</sequence>